<evidence type="ECO:0000313" key="1">
    <source>
        <dbReference type="EMBL" id="WMS88738.1"/>
    </source>
</evidence>
<proteinExistence type="predicted"/>
<name>A0AA51RWI5_9GAMM</name>
<dbReference type="EMBL" id="CP133548">
    <property type="protein sequence ID" value="WMS88738.1"/>
    <property type="molecule type" value="Genomic_DNA"/>
</dbReference>
<sequence>MKKEFVRHFKDQGYRINSSKGEAFKKNGDIHYFLRIFSFRDIDDNESLYFKFGVNINSPFEPSYWPFENSVYLGEFCYGGERTDEWRLDQLNELISVAEEIAVPWIEENMNLDVVSNHIRWLIDNGIRWLEPPQFKSEQAALSHAGQQIEMLGGGPGNKICHNWVKRLYKPLAIVQDIAGCTDKAIEYINLYLEHISTESFRTNEIECINNAIQSGNWPKSS</sequence>
<accession>A0AA51RWI5</accession>
<evidence type="ECO:0000313" key="2">
    <source>
        <dbReference type="Proteomes" id="UP001239782"/>
    </source>
</evidence>
<dbReference type="Proteomes" id="UP001239782">
    <property type="component" value="Chromosome"/>
</dbReference>
<keyword evidence="2" id="KW-1185">Reference proteome</keyword>
<reference evidence="1 2" key="1">
    <citation type="submission" date="2023-08" db="EMBL/GenBank/DDBJ databases">
        <title>Pleionea litopenaei sp. nov., isolated from stomach of juvenile Litopenaeus vannamei.</title>
        <authorList>
            <person name="Rho A.M."/>
            <person name="Hwang C.Y."/>
        </authorList>
    </citation>
    <scope>NUCLEOTIDE SEQUENCE [LARGE SCALE GENOMIC DNA]</scope>
    <source>
        <strain evidence="1 2">HL-JVS1</strain>
    </source>
</reference>
<gene>
    <name evidence="1" type="ORF">Q9312_07425</name>
</gene>
<dbReference type="KEGG" id="plei:Q9312_07425"/>
<dbReference type="AlphaFoldDB" id="A0AA51RWI5"/>
<protein>
    <submittedName>
        <fullName evidence="1">Uncharacterized protein</fullName>
    </submittedName>
</protein>
<organism evidence="1 2">
    <name type="scientific">Pleionea litopenaei</name>
    <dbReference type="NCBI Taxonomy" id="3070815"/>
    <lineage>
        <taxon>Bacteria</taxon>
        <taxon>Pseudomonadati</taxon>
        <taxon>Pseudomonadota</taxon>
        <taxon>Gammaproteobacteria</taxon>
        <taxon>Oceanospirillales</taxon>
        <taxon>Pleioneaceae</taxon>
        <taxon>Pleionea</taxon>
    </lineage>
</organism>
<dbReference type="RefSeq" id="WP_309203958.1">
    <property type="nucleotide sequence ID" value="NZ_CP133548.1"/>
</dbReference>